<dbReference type="Proteomes" id="UP000184097">
    <property type="component" value="Unassembled WGS sequence"/>
</dbReference>
<evidence type="ECO:0000313" key="2">
    <source>
        <dbReference type="EMBL" id="SHN52960.1"/>
    </source>
</evidence>
<dbReference type="Pfam" id="PF18812">
    <property type="entry name" value="PBECR3"/>
    <property type="match status" value="1"/>
</dbReference>
<sequence>MFNTEHNQYLATDYEAFTIFRSKGLFAHLIKKNHFQAAKYLDDLPEIITNPDYIGLNGTSFEMVKCYKENIFITIKLDVKKNQYFVATMFDIKKGKLDSYVESGRLIKIT</sequence>
<name>A0A1M7S3D2_9FIRM</name>
<dbReference type="EMBL" id="FRDH01000004">
    <property type="protein sequence ID" value="SHN52960.1"/>
    <property type="molecule type" value="Genomic_DNA"/>
</dbReference>
<feature type="domain" description="Phage-Barnase-EndoU-ColicinE5/D-RelE like nuclease 3" evidence="1">
    <location>
        <begin position="5"/>
        <end position="98"/>
    </location>
</feature>
<accession>A0A1M7S3D2</accession>
<evidence type="ECO:0000313" key="3">
    <source>
        <dbReference type="Proteomes" id="UP000184097"/>
    </source>
</evidence>
<dbReference type="RefSeq" id="WP_083572651.1">
    <property type="nucleotide sequence ID" value="NZ_FRDH01000004.1"/>
</dbReference>
<proteinExistence type="predicted"/>
<gene>
    <name evidence="2" type="ORF">SAMN02745247_00869</name>
</gene>
<protein>
    <recommendedName>
        <fullName evidence="1">Phage-Barnase-EndoU-ColicinE5/D-RelE like nuclease 3 domain-containing protein</fullName>
    </recommendedName>
</protein>
<dbReference type="AlphaFoldDB" id="A0A1M7S3D2"/>
<dbReference type="InterPro" id="IPR041301">
    <property type="entry name" value="PBECR3"/>
</dbReference>
<reference evidence="2 3" key="1">
    <citation type="submission" date="2016-12" db="EMBL/GenBank/DDBJ databases">
        <authorList>
            <person name="Song W.-J."/>
            <person name="Kurnit D.M."/>
        </authorList>
    </citation>
    <scope>NUCLEOTIDE SEQUENCE [LARGE SCALE GENOMIC DNA]</scope>
    <source>
        <strain evidence="2 3">DSM 14810</strain>
    </source>
</reference>
<organism evidence="2 3">
    <name type="scientific">Butyrivibrio hungatei DSM 14810</name>
    <dbReference type="NCBI Taxonomy" id="1121132"/>
    <lineage>
        <taxon>Bacteria</taxon>
        <taxon>Bacillati</taxon>
        <taxon>Bacillota</taxon>
        <taxon>Clostridia</taxon>
        <taxon>Lachnospirales</taxon>
        <taxon>Lachnospiraceae</taxon>
        <taxon>Butyrivibrio</taxon>
    </lineage>
</organism>
<evidence type="ECO:0000259" key="1">
    <source>
        <dbReference type="Pfam" id="PF18812"/>
    </source>
</evidence>